<proteinExistence type="inferred from homology"/>
<evidence type="ECO:0000256" key="1">
    <source>
        <dbReference type="ARBA" id="ARBA00004613"/>
    </source>
</evidence>
<sequence length="96" mass="9906">ACENDPQCGGGMCCAVSIWVKSIRICTPLGKVGDSCHPMSHKPNPPGVPGCRCLALLGSSVHPHLAAVTWGPGCRVGAAWYVCAGGHVPGLVVCWR</sequence>
<name>A0A5N3XVA4_MUNRE</name>
<dbReference type="GO" id="GO:0001935">
    <property type="term" value="P:endothelial cell proliferation"/>
    <property type="evidence" value="ECO:0007669"/>
    <property type="project" value="TreeGrafter"/>
</dbReference>
<dbReference type="AlphaFoldDB" id="A0A5N3XVA4"/>
<feature type="non-terminal residue" evidence="7">
    <location>
        <position position="1"/>
    </location>
</feature>
<dbReference type="SUPFAM" id="SSF57190">
    <property type="entry name" value="Colipase-like"/>
    <property type="match status" value="1"/>
</dbReference>
<accession>A0A5N3XVA4</accession>
<keyword evidence="8" id="KW-1185">Reference proteome</keyword>
<comment type="caution">
    <text evidence="7">The sequence shown here is derived from an EMBL/GenBank/DDBJ whole genome shotgun (WGS) entry which is preliminary data.</text>
</comment>
<comment type="similarity">
    <text evidence="2">Belongs to the AVIT (prokineticin) family.</text>
</comment>
<protein>
    <recommendedName>
        <fullName evidence="6">Prokineticin domain-containing protein</fullName>
    </recommendedName>
</protein>
<dbReference type="Proteomes" id="UP000326062">
    <property type="component" value="Chromosome 4"/>
</dbReference>
<evidence type="ECO:0000256" key="5">
    <source>
        <dbReference type="ARBA" id="ARBA00023157"/>
    </source>
</evidence>
<gene>
    <name evidence="7" type="ORF">FD755_009470</name>
</gene>
<dbReference type="InterPro" id="IPR009523">
    <property type="entry name" value="Prokineticin"/>
</dbReference>
<evidence type="ECO:0000313" key="8">
    <source>
        <dbReference type="Proteomes" id="UP000326062"/>
    </source>
</evidence>
<dbReference type="EMBL" id="VCEB01000004">
    <property type="protein sequence ID" value="KAB0377892.1"/>
    <property type="molecule type" value="Genomic_DNA"/>
</dbReference>
<keyword evidence="4" id="KW-0732">Signal</keyword>
<evidence type="ECO:0000259" key="6">
    <source>
        <dbReference type="Pfam" id="PF06607"/>
    </source>
</evidence>
<feature type="domain" description="Prokineticin" evidence="6">
    <location>
        <begin position="1"/>
        <end position="43"/>
    </location>
</feature>
<dbReference type="InterPro" id="IPR023569">
    <property type="entry name" value="Prokineticin_domain"/>
</dbReference>
<dbReference type="Pfam" id="PF06607">
    <property type="entry name" value="Prokineticin"/>
    <property type="match status" value="1"/>
</dbReference>
<dbReference type="PANTHER" id="PTHR18821">
    <property type="entry name" value="PROKINETICIN"/>
    <property type="match status" value="1"/>
</dbReference>
<dbReference type="Gene3D" id="2.10.80.10">
    <property type="entry name" value="Lipase, subunit A"/>
    <property type="match status" value="1"/>
</dbReference>
<organism evidence="7 8">
    <name type="scientific">Muntiacus reevesi</name>
    <name type="common">Reeves' muntjac</name>
    <name type="synonym">Cervus reevesi</name>
    <dbReference type="NCBI Taxonomy" id="9886"/>
    <lineage>
        <taxon>Eukaryota</taxon>
        <taxon>Metazoa</taxon>
        <taxon>Chordata</taxon>
        <taxon>Craniata</taxon>
        <taxon>Vertebrata</taxon>
        <taxon>Euteleostomi</taxon>
        <taxon>Mammalia</taxon>
        <taxon>Eutheria</taxon>
        <taxon>Laurasiatheria</taxon>
        <taxon>Artiodactyla</taxon>
        <taxon>Ruminantia</taxon>
        <taxon>Pecora</taxon>
        <taxon>Cervidae</taxon>
        <taxon>Muntiacinae</taxon>
        <taxon>Muntiacus</taxon>
    </lineage>
</organism>
<keyword evidence="5" id="KW-1015">Disulfide bond</keyword>
<evidence type="ECO:0000256" key="4">
    <source>
        <dbReference type="ARBA" id="ARBA00022729"/>
    </source>
</evidence>
<evidence type="ECO:0000256" key="2">
    <source>
        <dbReference type="ARBA" id="ARBA00006999"/>
    </source>
</evidence>
<reference evidence="7 8" key="1">
    <citation type="submission" date="2019-06" db="EMBL/GenBank/DDBJ databases">
        <title>Discovery of a novel chromosome fission-fusion reversal in muntjac.</title>
        <authorList>
            <person name="Mudd A.B."/>
            <person name="Bredeson J.V."/>
            <person name="Baum R."/>
            <person name="Hockemeyer D."/>
            <person name="Rokhsar D.S."/>
        </authorList>
    </citation>
    <scope>NUCLEOTIDE SEQUENCE [LARGE SCALE GENOMIC DNA]</scope>
    <source>
        <strain evidence="7">UCam_UCB_Mr</strain>
        <tissue evidence="7">Fibroblast cell line</tissue>
    </source>
</reference>
<comment type="subcellular location">
    <subcellularLocation>
        <location evidence="1">Secreted</location>
    </subcellularLocation>
</comment>
<evidence type="ECO:0000256" key="3">
    <source>
        <dbReference type="ARBA" id="ARBA00022525"/>
    </source>
</evidence>
<evidence type="ECO:0000313" key="7">
    <source>
        <dbReference type="EMBL" id="KAB0377892.1"/>
    </source>
</evidence>
<dbReference type="GO" id="GO:0005576">
    <property type="term" value="C:extracellular region"/>
    <property type="evidence" value="ECO:0007669"/>
    <property type="project" value="UniProtKB-SubCell"/>
</dbReference>
<keyword evidence="3" id="KW-0964">Secreted</keyword>
<dbReference type="PANTHER" id="PTHR18821:SF8">
    <property type="entry name" value="PROKINETICIN-2"/>
    <property type="match status" value="1"/>
</dbReference>